<feature type="domain" description="YjeF N-terminal" evidence="6">
    <location>
        <begin position="361"/>
        <end position="596"/>
    </location>
</feature>
<comment type="similarity">
    <text evidence="2">Belongs to the EDC3 family.</text>
</comment>
<dbReference type="PANTHER" id="PTHR13612:SF0">
    <property type="entry name" value="ENHANCER OF MRNA-DECAPPING PROTEIN 3"/>
    <property type="match status" value="1"/>
</dbReference>
<dbReference type="GeneID" id="90038831"/>
<evidence type="ECO:0000256" key="1">
    <source>
        <dbReference type="ARBA" id="ARBA00004201"/>
    </source>
</evidence>
<evidence type="ECO:0000256" key="2">
    <source>
        <dbReference type="ARBA" id="ARBA00006610"/>
    </source>
</evidence>
<sequence>MAEYIGLKISVQLQNGTKFTGEVADINGTKLRLINVLDSSTSSHVPSRVVDGSKIADLQIINPPAAEPTGSQKKKSRTAAAHSNGASFTPPQYNDPAILTLQSGDSQPAGSSTEDETTEGEESSTISSDLAAVHIYDGSPQPPKKTKKKNGRPADLHRREPSATHVPRPFANKRKNGRRFNGDYQDDSWVDEDTAEFKDTEFDFQSNLEKFNKKTVFDEIRLADTTDPTARLVSLNRKDGMNTVSAHDVQQEHIRALLKKPPKKDFLPTENVLGSTVAAWQSLSDSEDEETSQVVVQAVDEASDIDKEIRQQQRRISQARAMSRSSSRNATPPALRPPRRLVYDTGERMAFGCPTFTTEQILAVEQAATTLYSLTPEQLTENAGAAVAKLAISILGGKRRFERRRIQVNALPVVVVLAGNHETGARTIAGARMLVNRRVRVVVLFTDDSAELAAPKECIESQLRAFKAAGGKTTSRLDVLQATLRVLDAPPELVIDALTGIKLQDGVGSGVPGWMYEAAQFAATQRAPVMAVDMPAGVDTETGAVLVNNMGRAKWLLCLGMPSDGIPHYMQYVEEVLQSDLDVSVADIGLPSRCFKKTLSEMRASEGFRDGIVFGSEWSVPVKLE</sequence>
<evidence type="ECO:0000259" key="6">
    <source>
        <dbReference type="PROSITE" id="PS51385"/>
    </source>
</evidence>
<dbReference type="InterPro" id="IPR019050">
    <property type="entry name" value="FDF_dom"/>
</dbReference>
<dbReference type="Gene3D" id="3.40.50.10260">
    <property type="entry name" value="YjeF N-terminal domain"/>
    <property type="match status" value="1"/>
</dbReference>
<dbReference type="InterPro" id="IPR025762">
    <property type="entry name" value="DFDF"/>
</dbReference>
<dbReference type="Proteomes" id="UP001498771">
    <property type="component" value="Unassembled WGS sequence"/>
</dbReference>
<feature type="compositionally biased region" description="Acidic residues" evidence="5">
    <location>
        <begin position="113"/>
        <end position="122"/>
    </location>
</feature>
<dbReference type="InterPro" id="IPR004443">
    <property type="entry name" value="YjeF_N_dom"/>
</dbReference>
<feature type="region of interest" description="Disordered" evidence="5">
    <location>
        <begin position="61"/>
        <end position="182"/>
    </location>
</feature>
<dbReference type="SMART" id="SM01199">
    <property type="entry name" value="FDF"/>
    <property type="match status" value="1"/>
</dbReference>
<evidence type="ECO:0000256" key="4">
    <source>
        <dbReference type="ARBA" id="ARBA00022490"/>
    </source>
</evidence>
<evidence type="ECO:0000256" key="5">
    <source>
        <dbReference type="SAM" id="MobiDB-lite"/>
    </source>
</evidence>
<dbReference type="EMBL" id="JBBJBU010000011">
    <property type="protein sequence ID" value="KAK7203507.1"/>
    <property type="molecule type" value="Genomic_DNA"/>
</dbReference>
<feature type="domain" description="DFDF" evidence="7">
    <location>
        <begin position="190"/>
        <end position="226"/>
    </location>
</feature>
<evidence type="ECO:0000313" key="8">
    <source>
        <dbReference type="EMBL" id="KAK7203507.1"/>
    </source>
</evidence>
<name>A0ABR1F146_9ASCO</name>
<keyword evidence="4" id="KW-0963">Cytoplasm</keyword>
<dbReference type="Pfam" id="PF03853">
    <property type="entry name" value="YjeF_N"/>
    <property type="match status" value="1"/>
</dbReference>
<dbReference type="PROSITE" id="PS51512">
    <property type="entry name" value="DFDF"/>
    <property type="match status" value="1"/>
</dbReference>
<organism evidence="8 9">
    <name type="scientific">Myxozyma melibiosi</name>
    <dbReference type="NCBI Taxonomy" id="54550"/>
    <lineage>
        <taxon>Eukaryota</taxon>
        <taxon>Fungi</taxon>
        <taxon>Dikarya</taxon>
        <taxon>Ascomycota</taxon>
        <taxon>Saccharomycotina</taxon>
        <taxon>Lipomycetes</taxon>
        <taxon>Lipomycetales</taxon>
        <taxon>Lipomycetaceae</taxon>
        <taxon>Myxozyma</taxon>
    </lineage>
</organism>
<evidence type="ECO:0000256" key="3">
    <source>
        <dbReference type="ARBA" id="ARBA00015797"/>
    </source>
</evidence>
<keyword evidence="9" id="KW-1185">Reference proteome</keyword>
<dbReference type="SUPFAM" id="SSF64153">
    <property type="entry name" value="YjeF N-terminal domain-like"/>
    <property type="match status" value="1"/>
</dbReference>
<reference evidence="8 9" key="1">
    <citation type="submission" date="2024-03" db="EMBL/GenBank/DDBJ databases">
        <title>Genome-scale model development and genomic sequencing of the oleaginous clade Lipomyces.</title>
        <authorList>
            <consortium name="Lawrence Berkeley National Laboratory"/>
            <person name="Czajka J.J."/>
            <person name="Han Y."/>
            <person name="Kim J."/>
            <person name="Mondo S.J."/>
            <person name="Hofstad B.A."/>
            <person name="Robles A."/>
            <person name="Haridas S."/>
            <person name="Riley R."/>
            <person name="LaButti K."/>
            <person name="Pangilinan J."/>
            <person name="Andreopoulos W."/>
            <person name="Lipzen A."/>
            <person name="Yan J."/>
            <person name="Wang M."/>
            <person name="Ng V."/>
            <person name="Grigoriev I.V."/>
            <person name="Spatafora J.W."/>
            <person name="Magnuson J.K."/>
            <person name="Baker S.E."/>
            <person name="Pomraning K.R."/>
        </authorList>
    </citation>
    <scope>NUCLEOTIDE SEQUENCE [LARGE SCALE GENOMIC DNA]</scope>
    <source>
        <strain evidence="8 9">Phaff 52-87</strain>
    </source>
</reference>
<comment type="subcellular location">
    <subcellularLocation>
        <location evidence="1">Cytoplasm</location>
        <location evidence="1">P-body</location>
    </subcellularLocation>
</comment>
<proteinExistence type="inferred from homology"/>
<protein>
    <recommendedName>
        <fullName evidence="3">Enhancer of mRNA-decapping protein 3</fullName>
    </recommendedName>
</protein>
<dbReference type="Pfam" id="PF09532">
    <property type="entry name" value="FDF"/>
    <property type="match status" value="1"/>
</dbReference>
<dbReference type="PANTHER" id="PTHR13612">
    <property type="entry name" value="ENHANCER OF MRNA-DECAPPING PROTEIN 3"/>
    <property type="match status" value="1"/>
</dbReference>
<dbReference type="RefSeq" id="XP_064766540.1">
    <property type="nucleotide sequence ID" value="XM_064913319.1"/>
</dbReference>
<accession>A0ABR1F146</accession>
<dbReference type="InterPro" id="IPR036652">
    <property type="entry name" value="YjeF_N_dom_sf"/>
</dbReference>
<comment type="caution">
    <text evidence="8">The sequence shown here is derived from an EMBL/GenBank/DDBJ whole genome shotgun (WGS) entry which is preliminary data.</text>
</comment>
<feature type="compositionally biased region" description="Basic and acidic residues" evidence="5">
    <location>
        <begin position="152"/>
        <end position="162"/>
    </location>
</feature>
<dbReference type="Gene3D" id="2.30.30.100">
    <property type="match status" value="1"/>
</dbReference>
<dbReference type="PROSITE" id="PS51385">
    <property type="entry name" value="YJEF_N"/>
    <property type="match status" value="1"/>
</dbReference>
<feature type="region of interest" description="Disordered" evidence="5">
    <location>
        <begin position="308"/>
        <end position="339"/>
    </location>
</feature>
<evidence type="ECO:0000259" key="7">
    <source>
        <dbReference type="PROSITE" id="PS51512"/>
    </source>
</evidence>
<feature type="compositionally biased region" description="Low complexity" evidence="5">
    <location>
        <begin position="314"/>
        <end position="333"/>
    </location>
</feature>
<evidence type="ECO:0000313" key="9">
    <source>
        <dbReference type="Proteomes" id="UP001498771"/>
    </source>
</evidence>
<feature type="compositionally biased region" description="Polar residues" evidence="5">
    <location>
        <begin position="100"/>
        <end position="109"/>
    </location>
</feature>
<gene>
    <name evidence="8" type="ORF">BZA70DRAFT_282645</name>
</gene>